<dbReference type="InterPro" id="IPR004166">
    <property type="entry name" value="a-kinase_dom"/>
</dbReference>
<evidence type="ECO:0000256" key="3">
    <source>
        <dbReference type="ARBA" id="ARBA00022777"/>
    </source>
</evidence>
<evidence type="ECO:0000256" key="2">
    <source>
        <dbReference type="ARBA" id="ARBA00022679"/>
    </source>
</evidence>
<dbReference type="PANTHER" id="PTHR46747">
    <property type="entry name" value="ALPHA-PROTEIN KINASE 1"/>
    <property type="match status" value="1"/>
</dbReference>
<dbReference type="Pfam" id="PF02816">
    <property type="entry name" value="Alpha_kinase"/>
    <property type="match status" value="1"/>
</dbReference>
<dbReference type="OrthoDB" id="301415at2759"/>
<dbReference type="SUPFAM" id="SSF56112">
    <property type="entry name" value="Protein kinase-like (PK-like)"/>
    <property type="match status" value="1"/>
</dbReference>
<accession>A0A9X0CDX7</accession>
<dbReference type="GO" id="GO:0005524">
    <property type="term" value="F:ATP binding"/>
    <property type="evidence" value="ECO:0007669"/>
    <property type="project" value="InterPro"/>
</dbReference>
<dbReference type="GO" id="GO:0048029">
    <property type="term" value="F:monosaccharide binding"/>
    <property type="evidence" value="ECO:0007669"/>
    <property type="project" value="TreeGrafter"/>
</dbReference>
<evidence type="ECO:0000259" key="4">
    <source>
        <dbReference type="PROSITE" id="PS51158"/>
    </source>
</evidence>
<evidence type="ECO:0000256" key="1">
    <source>
        <dbReference type="ARBA" id="ARBA00022527"/>
    </source>
</evidence>
<dbReference type="GO" id="GO:0004674">
    <property type="term" value="F:protein serine/threonine kinase activity"/>
    <property type="evidence" value="ECO:0007669"/>
    <property type="project" value="UniProtKB-KW"/>
</dbReference>
<evidence type="ECO:0000313" key="5">
    <source>
        <dbReference type="EMBL" id="KAJ7331180.1"/>
    </source>
</evidence>
<protein>
    <recommendedName>
        <fullName evidence="4">Alpha-type protein kinase domain-containing protein</fullName>
    </recommendedName>
</protein>
<sequence length="601" mass="68481">MTVTEYIPLCQMYGLTASHPLLQAYYCACEAAMRSQYTPLFYARHKCRAGEFVLRYSQLNPSGAQRQEHLNISIEDFKDSIQAHKDLQSLTSREEFYVFVCAVYKLGLAYQELSSEGSNRQGQDIVKMSMLMYEHYCSFTGIILLDDNITTLIAHCLSFLKLNQFSVEVLGSSSLPVEFNACEETDKLTFLHSGEISRMDCPGNVVQRSFNAENEEFTFANHKAVLKERNEGHVVTDSLKETQVYKAADFSSIVSCSIPVYSGRMPQEKNASESDNNLTIDRDCDTKEVNSTERGLFPASINTSALVDRCVVTMETVDPSIVTQQLEQETVCLPCERFVPHEMSTVQSHLQNMKLDSRQRVQGAIVWRFDSMRYEWKGEKTLACVGNLLELEEGKKGAQRNAFMVEFVNQEDPLAKYVAKRYKKSKNVKQYQQDVICQMTARYYVTLFNEQLHLADVNVGHIQFLPVVLLQLVDDESGLLSGDVCNVEPYMAGEFVKLTNNFNYVRKEDEVSELVVAFSHFTYQASNQLLVIVDIQGWTPATDDKRACTFLTDPQIHSVRYQCFGTGNLRQHGIDSFWKQMHPQCNNICTKLRLVRPDVTK</sequence>
<dbReference type="Proteomes" id="UP001163046">
    <property type="component" value="Unassembled WGS sequence"/>
</dbReference>
<keyword evidence="1" id="KW-0723">Serine/threonine-protein kinase</keyword>
<keyword evidence="3" id="KW-0418">Kinase</keyword>
<comment type="caution">
    <text evidence="5">The sequence shown here is derived from an EMBL/GenBank/DDBJ whole genome shotgun (WGS) entry which is preliminary data.</text>
</comment>
<proteinExistence type="predicted"/>
<dbReference type="PANTHER" id="PTHR46747:SF1">
    <property type="entry name" value="ALPHA-PROTEIN KINASE 1"/>
    <property type="match status" value="1"/>
</dbReference>
<keyword evidence="6" id="KW-1185">Reference proteome</keyword>
<dbReference type="Gene3D" id="3.30.200.20">
    <property type="entry name" value="Phosphorylase Kinase, domain 1"/>
    <property type="match status" value="1"/>
</dbReference>
<dbReference type="SMART" id="SM00811">
    <property type="entry name" value="Alpha_kinase"/>
    <property type="match status" value="1"/>
</dbReference>
<dbReference type="InterPro" id="IPR011009">
    <property type="entry name" value="Kinase-like_dom_sf"/>
</dbReference>
<dbReference type="AlphaFoldDB" id="A0A9X0CDX7"/>
<dbReference type="InterPro" id="IPR043529">
    <property type="entry name" value="ALPK1"/>
</dbReference>
<dbReference type="GO" id="GO:0005929">
    <property type="term" value="C:cilium"/>
    <property type="evidence" value="ECO:0007669"/>
    <property type="project" value="TreeGrafter"/>
</dbReference>
<evidence type="ECO:0000313" key="6">
    <source>
        <dbReference type="Proteomes" id="UP001163046"/>
    </source>
</evidence>
<reference evidence="5" key="1">
    <citation type="submission" date="2023-01" db="EMBL/GenBank/DDBJ databases">
        <title>Genome assembly of the deep-sea coral Lophelia pertusa.</title>
        <authorList>
            <person name="Herrera S."/>
            <person name="Cordes E."/>
        </authorList>
    </citation>
    <scope>NUCLEOTIDE SEQUENCE</scope>
    <source>
        <strain evidence="5">USNM1676648</strain>
        <tissue evidence="5">Polyp</tissue>
    </source>
</reference>
<dbReference type="PROSITE" id="PS51158">
    <property type="entry name" value="ALPHA_KINASE"/>
    <property type="match status" value="1"/>
</dbReference>
<feature type="domain" description="Alpha-type protein kinase" evidence="4">
    <location>
        <begin position="368"/>
        <end position="597"/>
    </location>
</feature>
<name>A0A9X0CDX7_9CNID</name>
<keyword evidence="2" id="KW-0808">Transferase</keyword>
<dbReference type="GO" id="GO:0002753">
    <property type="term" value="P:cytoplasmic pattern recognition receptor signaling pathway"/>
    <property type="evidence" value="ECO:0007669"/>
    <property type="project" value="TreeGrafter"/>
</dbReference>
<dbReference type="Gene3D" id="3.20.200.10">
    <property type="entry name" value="MHCK/EF2 kinase"/>
    <property type="match status" value="1"/>
</dbReference>
<dbReference type="EMBL" id="MU827790">
    <property type="protein sequence ID" value="KAJ7331180.1"/>
    <property type="molecule type" value="Genomic_DNA"/>
</dbReference>
<gene>
    <name evidence="5" type="ORF">OS493_020883</name>
</gene>
<dbReference type="GO" id="GO:0045087">
    <property type="term" value="P:innate immune response"/>
    <property type="evidence" value="ECO:0007669"/>
    <property type="project" value="TreeGrafter"/>
</dbReference>
<organism evidence="5 6">
    <name type="scientific">Desmophyllum pertusum</name>
    <dbReference type="NCBI Taxonomy" id="174260"/>
    <lineage>
        <taxon>Eukaryota</taxon>
        <taxon>Metazoa</taxon>
        <taxon>Cnidaria</taxon>
        <taxon>Anthozoa</taxon>
        <taxon>Hexacorallia</taxon>
        <taxon>Scleractinia</taxon>
        <taxon>Caryophylliina</taxon>
        <taxon>Caryophylliidae</taxon>
        <taxon>Desmophyllum</taxon>
    </lineage>
</organism>